<reference evidence="1 2" key="1">
    <citation type="submission" date="2021-01" db="EMBL/GenBank/DDBJ databases">
        <title>Whole genome shotgun sequence of Actinoplanes couchii NBRC 106145.</title>
        <authorList>
            <person name="Komaki H."/>
            <person name="Tamura T."/>
        </authorList>
    </citation>
    <scope>NUCLEOTIDE SEQUENCE [LARGE SCALE GENOMIC DNA]</scope>
    <source>
        <strain evidence="1 2">NBRC 106145</strain>
    </source>
</reference>
<dbReference type="PANTHER" id="PTHR33361:SF2">
    <property type="entry name" value="DUF885 DOMAIN-CONTAINING PROTEIN"/>
    <property type="match status" value="1"/>
</dbReference>
<proteinExistence type="predicted"/>
<evidence type="ECO:0000313" key="1">
    <source>
        <dbReference type="EMBL" id="GID58937.1"/>
    </source>
</evidence>
<dbReference type="Proteomes" id="UP000612282">
    <property type="component" value="Unassembled WGS sequence"/>
</dbReference>
<evidence type="ECO:0000313" key="2">
    <source>
        <dbReference type="Proteomes" id="UP000612282"/>
    </source>
</evidence>
<sequence>MDVRQLGVEFFDRLNRHDPLGASLVGLTTYDAFLPDPRHSADLAAARYFRAVARSASSLAVGASSLAVDDTDRDVLRWMADAAADEAEHCLWEANASAMVYGSPQASYFMAGGDQRLPGAAAFFDGLADRYRDAASRGRPSTRFGLQQAAAQLDAHLERPVPVLPAGVRAAMIRLRDAYLGELSENARDDEHAGILAVRGGEAGYRAAVAAHTTLPSTPREVHDLGLSLLADLDEQWSTIGKEAFGITDPVAVRAKLRDDPSLRFTTAAEIMATVAAALDRVSARTPEITALAASAPCAFAEVPPEDADSAPAAYYRPPAVDGSQPGTVFIHTADPGQRSRFALEALTFHEAVPGHHFQIVAAQGLTELPDFRRYVDTRLGAYVEGWALYAEQLADEMGLYSSPLTRLGRVSLAALRAARLVTDTGLHAFGWSRRQSRDFLTAGTVMSSRDVRQETDRYIAWPGQALAYSVGAREILRLRESARTSLGSRFDLAAFHDQVLGAGIVPMTVLSTIINRWAAA</sequence>
<dbReference type="PANTHER" id="PTHR33361">
    <property type="entry name" value="GLR0591 PROTEIN"/>
    <property type="match status" value="1"/>
</dbReference>
<keyword evidence="2" id="KW-1185">Reference proteome</keyword>
<dbReference type="Pfam" id="PF05960">
    <property type="entry name" value="DUF885"/>
    <property type="match status" value="1"/>
</dbReference>
<name>A0ABQ3XKB3_9ACTN</name>
<evidence type="ECO:0008006" key="3">
    <source>
        <dbReference type="Google" id="ProtNLM"/>
    </source>
</evidence>
<dbReference type="EMBL" id="BOMG01000092">
    <property type="protein sequence ID" value="GID58937.1"/>
    <property type="molecule type" value="Genomic_DNA"/>
</dbReference>
<comment type="caution">
    <text evidence="1">The sequence shown here is derived from an EMBL/GenBank/DDBJ whole genome shotgun (WGS) entry which is preliminary data.</text>
</comment>
<accession>A0ABQ3XKB3</accession>
<dbReference type="InterPro" id="IPR010281">
    <property type="entry name" value="DUF885"/>
</dbReference>
<dbReference type="RefSeq" id="WP_203804388.1">
    <property type="nucleotide sequence ID" value="NZ_BOMG01000092.1"/>
</dbReference>
<organism evidence="1 2">
    <name type="scientific">Actinoplanes couchii</name>
    <dbReference type="NCBI Taxonomy" id="403638"/>
    <lineage>
        <taxon>Bacteria</taxon>
        <taxon>Bacillati</taxon>
        <taxon>Actinomycetota</taxon>
        <taxon>Actinomycetes</taxon>
        <taxon>Micromonosporales</taxon>
        <taxon>Micromonosporaceae</taxon>
        <taxon>Actinoplanes</taxon>
    </lineage>
</organism>
<gene>
    <name evidence="1" type="ORF">Aco03nite_073410</name>
</gene>
<protein>
    <recommendedName>
        <fullName evidence="3">DUF885 domain-containing protein</fullName>
    </recommendedName>
</protein>